<dbReference type="EMBL" id="VULQ01000004">
    <property type="protein sequence ID" value="MSS77668.1"/>
    <property type="molecule type" value="Genomic_DNA"/>
</dbReference>
<dbReference type="PROSITE" id="PS50293">
    <property type="entry name" value="TPR_REGION"/>
    <property type="match status" value="1"/>
</dbReference>
<dbReference type="SMART" id="SM00028">
    <property type="entry name" value="TPR"/>
    <property type="match status" value="4"/>
</dbReference>
<evidence type="ECO:0000313" key="4">
    <source>
        <dbReference type="EMBL" id="MSS77668.1"/>
    </source>
</evidence>
<dbReference type="InterPro" id="IPR011990">
    <property type="entry name" value="TPR-like_helical_dom_sf"/>
</dbReference>
<evidence type="ECO:0000256" key="2">
    <source>
        <dbReference type="ARBA" id="ARBA00022803"/>
    </source>
</evidence>
<evidence type="ECO:0000256" key="1">
    <source>
        <dbReference type="ARBA" id="ARBA00022737"/>
    </source>
</evidence>
<keyword evidence="1" id="KW-0677">Repeat</keyword>
<protein>
    <submittedName>
        <fullName evidence="4">Tetratricopeptide repeat protein</fullName>
    </submittedName>
</protein>
<dbReference type="InterPro" id="IPR019734">
    <property type="entry name" value="TPR_rpt"/>
</dbReference>
<comment type="caution">
    <text evidence="4">The sequence shown here is derived from an EMBL/GenBank/DDBJ whole genome shotgun (WGS) entry which is preliminary data.</text>
</comment>
<reference evidence="4 5" key="1">
    <citation type="submission" date="2019-08" db="EMBL/GenBank/DDBJ databases">
        <title>In-depth cultivation of the pig gut microbiome towards novel bacterial diversity and tailored functional studies.</title>
        <authorList>
            <person name="Wylensek D."/>
            <person name="Hitch T.C.A."/>
            <person name="Clavel T."/>
        </authorList>
    </citation>
    <scope>NUCLEOTIDE SEQUENCE [LARGE SCALE GENOMIC DNA]</scope>
    <source>
        <strain evidence="4 5">WCA-380-WT-2B</strain>
    </source>
</reference>
<gene>
    <name evidence="4" type="ORF">FYJ26_04470</name>
</gene>
<dbReference type="Pfam" id="PF13424">
    <property type="entry name" value="TPR_12"/>
    <property type="match status" value="1"/>
</dbReference>
<keyword evidence="2 3" id="KW-0802">TPR repeat</keyword>
<proteinExistence type="predicted"/>
<evidence type="ECO:0000313" key="5">
    <source>
        <dbReference type="Proteomes" id="UP000441925"/>
    </source>
</evidence>
<accession>A0A6N7VDZ3</accession>
<organism evidence="4 5">
    <name type="scientific">Anaerococcus porci</name>
    <dbReference type="NCBI Taxonomy" id="2652269"/>
    <lineage>
        <taxon>Bacteria</taxon>
        <taxon>Bacillati</taxon>
        <taxon>Bacillota</taxon>
        <taxon>Tissierellia</taxon>
        <taxon>Tissierellales</taxon>
        <taxon>Peptoniphilaceae</taxon>
        <taxon>Anaerococcus</taxon>
    </lineage>
</organism>
<dbReference type="Pfam" id="PF13181">
    <property type="entry name" value="TPR_8"/>
    <property type="match status" value="1"/>
</dbReference>
<dbReference type="SUPFAM" id="SSF48452">
    <property type="entry name" value="TPR-like"/>
    <property type="match status" value="1"/>
</dbReference>
<dbReference type="AlphaFoldDB" id="A0A6N7VDZ3"/>
<sequence>MRYDLSNFYGKLEEKFNKSQARETLIYLLEEFSKTISLKDEGAIIFVGNELSSFLRVKGQTDLAYKIYKILVDLVIKNYGKKSKEYASLLLNIGNCDIVAKNYDKAIKRLDECEEILKNFDDIGYLLASLYNNRSQAYRAKSILDKAEADIEKALDLIDKKERIAVSRINLAEILILKKEYNKALTNAKLAIDYYEKNNLKVPHLANAYATCANIFYKLGEYDIAIKYYKKAIEVFDQTVGEGPVKKVLERNLEEAKRKRDIL</sequence>
<feature type="repeat" description="TPR" evidence="3">
    <location>
        <begin position="206"/>
        <end position="239"/>
    </location>
</feature>
<keyword evidence="5" id="KW-1185">Reference proteome</keyword>
<dbReference type="PROSITE" id="PS50005">
    <property type="entry name" value="TPR"/>
    <property type="match status" value="1"/>
</dbReference>
<dbReference type="Proteomes" id="UP000441925">
    <property type="component" value="Unassembled WGS sequence"/>
</dbReference>
<dbReference type="Gene3D" id="1.25.40.10">
    <property type="entry name" value="Tetratricopeptide repeat domain"/>
    <property type="match status" value="3"/>
</dbReference>
<dbReference type="RefSeq" id="WP_154540030.1">
    <property type="nucleotide sequence ID" value="NZ_VULQ01000004.1"/>
</dbReference>
<dbReference type="PANTHER" id="PTHR45641">
    <property type="entry name" value="TETRATRICOPEPTIDE REPEAT PROTEIN (AFU_ORTHOLOGUE AFUA_6G03870)"/>
    <property type="match status" value="1"/>
</dbReference>
<name>A0A6N7VDZ3_9FIRM</name>
<evidence type="ECO:0000256" key="3">
    <source>
        <dbReference type="PROSITE-ProRule" id="PRU00339"/>
    </source>
</evidence>